<evidence type="ECO:0000259" key="1">
    <source>
        <dbReference type="Pfam" id="PF13115"/>
    </source>
</evidence>
<dbReference type="EMBL" id="JANYMP010000009">
    <property type="protein sequence ID" value="MCS7479274.1"/>
    <property type="molecule type" value="Genomic_DNA"/>
</dbReference>
<dbReference type="InterPro" id="IPR032693">
    <property type="entry name" value="YtkA-like_dom"/>
</dbReference>
<dbReference type="RefSeq" id="WP_259624777.1">
    <property type="nucleotide sequence ID" value="NZ_JANYMP010000009.1"/>
</dbReference>
<gene>
    <name evidence="2" type="ORF">NZH93_20625</name>
</gene>
<evidence type="ECO:0000313" key="2">
    <source>
        <dbReference type="EMBL" id="MCS7479274.1"/>
    </source>
</evidence>
<dbReference type="AlphaFoldDB" id="A0A9X2VNA5"/>
<name>A0A9X2VNA5_9PSEU</name>
<organism evidence="2 3">
    <name type="scientific">Umezawaea endophytica</name>
    <dbReference type="NCBI Taxonomy" id="1654476"/>
    <lineage>
        <taxon>Bacteria</taxon>
        <taxon>Bacillati</taxon>
        <taxon>Actinomycetota</taxon>
        <taxon>Actinomycetes</taxon>
        <taxon>Pseudonocardiales</taxon>
        <taxon>Pseudonocardiaceae</taxon>
        <taxon>Umezawaea</taxon>
    </lineage>
</organism>
<comment type="caution">
    <text evidence="2">The sequence shown here is derived from an EMBL/GenBank/DDBJ whole genome shotgun (WGS) entry which is preliminary data.</text>
</comment>
<evidence type="ECO:0000313" key="3">
    <source>
        <dbReference type="Proteomes" id="UP001141259"/>
    </source>
</evidence>
<dbReference type="Pfam" id="PF13115">
    <property type="entry name" value="YtkA"/>
    <property type="match status" value="1"/>
</dbReference>
<protein>
    <submittedName>
        <fullName evidence="2">FixH family protein</fullName>
    </submittedName>
</protein>
<dbReference type="Proteomes" id="UP001141259">
    <property type="component" value="Unassembled WGS sequence"/>
</dbReference>
<sequence length="136" mass="13904">MNRRAIVAGAALAVVVALVALVFRGTADSGTTSASASGSRYTVRLSVDDPRTGPNSLGFEVTDKAGTPVAPDEVTVEPVMPVMGHALAPVTANPEGQGRFRAPTADLPMAGPWQITVSLRDASGVDQVVLPLLVKG</sequence>
<accession>A0A9X2VNA5</accession>
<proteinExistence type="predicted"/>
<feature type="domain" description="YtkA-like" evidence="1">
    <location>
        <begin position="39"/>
        <end position="117"/>
    </location>
</feature>
<keyword evidence="3" id="KW-1185">Reference proteome</keyword>
<reference evidence="2" key="1">
    <citation type="submission" date="2022-08" db="EMBL/GenBank/DDBJ databases">
        <authorList>
            <person name="Tistechok S."/>
            <person name="Samborskyy M."/>
            <person name="Roman I."/>
        </authorList>
    </citation>
    <scope>NUCLEOTIDE SEQUENCE</scope>
    <source>
        <strain evidence="2">DSM 103496</strain>
    </source>
</reference>